<dbReference type="InterPro" id="IPR016215">
    <property type="entry name" value="NTA_MOA"/>
</dbReference>
<dbReference type="EMBL" id="JARVKF010000402">
    <property type="protein sequence ID" value="KAK9417013.1"/>
    <property type="molecule type" value="Genomic_DNA"/>
</dbReference>
<evidence type="ECO:0000259" key="2">
    <source>
        <dbReference type="Pfam" id="PF00296"/>
    </source>
</evidence>
<dbReference type="InterPro" id="IPR036661">
    <property type="entry name" value="Luciferase-like_sf"/>
</dbReference>
<feature type="domain" description="Luciferase-like" evidence="2">
    <location>
        <begin position="33"/>
        <end position="397"/>
    </location>
</feature>
<comment type="similarity">
    <text evidence="1">Belongs to the NtaA/SnaA/DszA monooxygenase family.</text>
</comment>
<comment type="caution">
    <text evidence="3">The sequence shown here is derived from an EMBL/GenBank/DDBJ whole genome shotgun (WGS) entry which is preliminary data.</text>
</comment>
<dbReference type="Gene3D" id="3.20.20.30">
    <property type="entry name" value="Luciferase-like domain"/>
    <property type="match status" value="1"/>
</dbReference>
<accession>A0ABR2URB9</accession>
<dbReference type="Pfam" id="PF00296">
    <property type="entry name" value="Bac_luciferase"/>
    <property type="match status" value="1"/>
</dbReference>
<evidence type="ECO:0000313" key="3">
    <source>
        <dbReference type="EMBL" id="KAK9417013.1"/>
    </source>
</evidence>
<dbReference type="PIRSF" id="PIRSF000337">
    <property type="entry name" value="NTA_MOA"/>
    <property type="match status" value="1"/>
</dbReference>
<proteinExistence type="inferred from homology"/>
<evidence type="ECO:0000256" key="1">
    <source>
        <dbReference type="ARBA" id="ARBA00033748"/>
    </source>
</evidence>
<gene>
    <name evidence="3" type="ORF">SUNI508_09252</name>
</gene>
<keyword evidence="4" id="KW-1185">Reference proteome</keyword>
<reference evidence="3 4" key="1">
    <citation type="journal article" date="2024" name="J. Plant Pathol.">
        <title>Sequence and assembly of the genome of Seiridium unicorne, isolate CBS 538.82, causal agent of cypress canker disease.</title>
        <authorList>
            <person name="Scali E."/>
            <person name="Rocca G.D."/>
            <person name="Danti R."/>
            <person name="Garbelotto M."/>
            <person name="Barberini S."/>
            <person name="Baroncelli R."/>
            <person name="Emiliani G."/>
        </authorList>
    </citation>
    <scope>NUCLEOTIDE SEQUENCE [LARGE SCALE GENOMIC DNA]</scope>
    <source>
        <strain evidence="3 4">BM-138-508</strain>
    </source>
</reference>
<dbReference type="InterPro" id="IPR011251">
    <property type="entry name" value="Luciferase-like_dom"/>
</dbReference>
<dbReference type="PANTHER" id="PTHR30011:SF30">
    <property type="entry name" value="XENOBIOTIC COMPOUND MONOOXYGENASE, DSZA FAMILY (AFU_ORTHOLOGUE AFUA_6G01920)"/>
    <property type="match status" value="1"/>
</dbReference>
<evidence type="ECO:0000313" key="4">
    <source>
        <dbReference type="Proteomes" id="UP001408356"/>
    </source>
</evidence>
<dbReference type="NCBIfam" id="TIGR03860">
    <property type="entry name" value="FMN_nitrolo"/>
    <property type="match status" value="1"/>
</dbReference>
<organism evidence="3 4">
    <name type="scientific">Seiridium unicorne</name>
    <dbReference type="NCBI Taxonomy" id="138068"/>
    <lineage>
        <taxon>Eukaryota</taxon>
        <taxon>Fungi</taxon>
        <taxon>Dikarya</taxon>
        <taxon>Ascomycota</taxon>
        <taxon>Pezizomycotina</taxon>
        <taxon>Sordariomycetes</taxon>
        <taxon>Xylariomycetidae</taxon>
        <taxon>Amphisphaeriales</taxon>
        <taxon>Sporocadaceae</taxon>
        <taxon>Seiridium</taxon>
    </lineage>
</organism>
<dbReference type="Proteomes" id="UP001408356">
    <property type="component" value="Unassembled WGS sequence"/>
</dbReference>
<name>A0ABR2URB9_9PEZI</name>
<sequence>MANPDTTRPKKRIYLNFFDHGCTGSHMSPGQWRGEGDKGTTKDSLEYWINLAKLAEKGKISFIFLADSYNTHEIYGGSSDYMLRAGAHTATLDPFTVVPAMAAVTRNVGFGLTASTSYMTPYALARSFSSLDHLTNGRVAWNVVTSWSKSAAKALGYDDVVPHDQRYEVADEFMDIMYKFWESSWADGSAVFDKETRTAFDPAKVKKINHHGKYLNASALGPLHPSPQRTPVIFQAGTSKAGSAFAAKHAEAIYVGGLVPAQTKGSIASIRAAAAERGRDPKSLKFFVGISCILGRTIEEAQAKYEVAKENADIIGGLAQFSGYTGIDLARFPLDDVFELKDAPSDAAVHTFLENFNKATGNIEPWTPRKLGEKMALGGFHPLPVGTADIVADEFERWIDEADVDGFNIAYITTPGSQEDIVEYLVPELVRRGLMWEDYEVEGGSLRENLYSTPGQKELPEDHYGHKFKWGSGYEGESIERLVAEKTVDGAKADANNGSSK</sequence>
<dbReference type="SUPFAM" id="SSF51679">
    <property type="entry name" value="Bacterial luciferase-like"/>
    <property type="match status" value="1"/>
</dbReference>
<dbReference type="PANTHER" id="PTHR30011">
    <property type="entry name" value="ALKANESULFONATE MONOOXYGENASE-RELATED"/>
    <property type="match status" value="1"/>
</dbReference>
<dbReference type="InterPro" id="IPR051260">
    <property type="entry name" value="Diverse_substr_monoxygenases"/>
</dbReference>
<protein>
    <submittedName>
        <fullName evidence="3">Luciferase-like domain-containing protein</fullName>
    </submittedName>
</protein>